<reference evidence="1" key="1">
    <citation type="journal article" date="2019" name="bioRxiv">
        <title>The Genome of the Zebra Mussel, Dreissena polymorpha: A Resource for Invasive Species Research.</title>
        <authorList>
            <person name="McCartney M.A."/>
            <person name="Auch B."/>
            <person name="Kono T."/>
            <person name="Mallez S."/>
            <person name="Zhang Y."/>
            <person name="Obille A."/>
            <person name="Becker A."/>
            <person name="Abrahante J.E."/>
            <person name="Garbe J."/>
            <person name="Badalamenti J.P."/>
            <person name="Herman A."/>
            <person name="Mangelson H."/>
            <person name="Liachko I."/>
            <person name="Sullivan S."/>
            <person name="Sone E.D."/>
            <person name="Koren S."/>
            <person name="Silverstein K.A.T."/>
            <person name="Beckman K.B."/>
            <person name="Gohl D.M."/>
        </authorList>
    </citation>
    <scope>NUCLEOTIDE SEQUENCE</scope>
    <source>
        <strain evidence="1">Duluth1</strain>
        <tissue evidence="1">Whole animal</tissue>
    </source>
</reference>
<dbReference type="AlphaFoldDB" id="A0A9D4G9I4"/>
<evidence type="ECO:0000313" key="2">
    <source>
        <dbReference type="Proteomes" id="UP000828390"/>
    </source>
</evidence>
<name>A0A9D4G9I4_DREPO</name>
<comment type="caution">
    <text evidence="1">The sequence shown here is derived from an EMBL/GenBank/DDBJ whole genome shotgun (WGS) entry which is preliminary data.</text>
</comment>
<dbReference type="Proteomes" id="UP000828390">
    <property type="component" value="Unassembled WGS sequence"/>
</dbReference>
<evidence type="ECO:0000313" key="1">
    <source>
        <dbReference type="EMBL" id="KAH3813025.1"/>
    </source>
</evidence>
<sequence>MIHAPEFLFPNDPDGPLKTYLVGDILVILADGEFVVTYTPYQTPTASLYPSTDSRSQMSFATVFTSYSFIPPTAGFGTSSLTVIVYSRFIFVENYF</sequence>
<dbReference type="EMBL" id="JAIWYP010000006">
    <property type="protein sequence ID" value="KAH3813025.1"/>
    <property type="molecule type" value="Genomic_DNA"/>
</dbReference>
<accession>A0A9D4G9I4</accession>
<proteinExistence type="predicted"/>
<organism evidence="1 2">
    <name type="scientific">Dreissena polymorpha</name>
    <name type="common">Zebra mussel</name>
    <name type="synonym">Mytilus polymorpha</name>
    <dbReference type="NCBI Taxonomy" id="45954"/>
    <lineage>
        <taxon>Eukaryota</taxon>
        <taxon>Metazoa</taxon>
        <taxon>Spiralia</taxon>
        <taxon>Lophotrochozoa</taxon>
        <taxon>Mollusca</taxon>
        <taxon>Bivalvia</taxon>
        <taxon>Autobranchia</taxon>
        <taxon>Heteroconchia</taxon>
        <taxon>Euheterodonta</taxon>
        <taxon>Imparidentia</taxon>
        <taxon>Neoheterodontei</taxon>
        <taxon>Myida</taxon>
        <taxon>Dreissenoidea</taxon>
        <taxon>Dreissenidae</taxon>
        <taxon>Dreissena</taxon>
    </lineage>
</organism>
<protein>
    <submittedName>
        <fullName evidence="1">Uncharacterized protein</fullName>
    </submittedName>
</protein>
<reference evidence="1" key="2">
    <citation type="submission" date="2020-11" db="EMBL/GenBank/DDBJ databases">
        <authorList>
            <person name="McCartney M.A."/>
            <person name="Auch B."/>
            <person name="Kono T."/>
            <person name="Mallez S."/>
            <person name="Becker A."/>
            <person name="Gohl D.M."/>
            <person name="Silverstein K.A.T."/>
            <person name="Koren S."/>
            <person name="Bechman K.B."/>
            <person name="Herman A."/>
            <person name="Abrahante J.E."/>
            <person name="Garbe J."/>
        </authorList>
    </citation>
    <scope>NUCLEOTIDE SEQUENCE</scope>
    <source>
        <strain evidence="1">Duluth1</strain>
        <tissue evidence="1">Whole animal</tissue>
    </source>
</reference>
<keyword evidence="2" id="KW-1185">Reference proteome</keyword>
<gene>
    <name evidence="1" type="ORF">DPMN_141473</name>
</gene>